<dbReference type="AlphaFoldDB" id="A0AAP4EXU1"/>
<gene>
    <name evidence="3" type="ORF">QJ036_06805</name>
</gene>
<feature type="compositionally biased region" description="Basic and acidic residues" evidence="1">
    <location>
        <begin position="25"/>
        <end position="46"/>
    </location>
</feature>
<dbReference type="InterPro" id="IPR028082">
    <property type="entry name" value="Peripla_BP_I"/>
</dbReference>
<feature type="chain" id="PRO_5042900224" evidence="2">
    <location>
        <begin position="22"/>
        <end position="406"/>
    </location>
</feature>
<sequence>MKKMRQLLSLVLVLVMVLSLAGCGSKKEDSGETKKAEATETKKAEGGETQAASGEKIEGKIGLMVGTVAISEEEYRSAEAWKNKLGEDKVVIQTYPDNFMSEEETTISNMLNLVSDPDIKVVIFVQGVPGASAAIAKAKEVRPDILYINGGPNEDPDVACTAADLCIDYDNYSAGAQMADRAKEMGAETLIYYSFPRHQGYEKVAYCGNQCEARCKELGIEFVRVTMPDPQSDAGTAGTQQFVIEDVPKEIEKYGEKTAFFDTNTMSTPAVIKALYDAGAGIYMNPSQSSPFCGYAEALGLSVPEDKTNDYMWMIEAIQAKLKETNDNGRFSTRMIPTVVMEMNTAVEYALAYMNGETNGKVDMDAFKAALIKASGTEEGISFNIYDVNGVKYDNFALVLGPWAML</sequence>
<dbReference type="Proteomes" id="UP001300383">
    <property type="component" value="Unassembled WGS sequence"/>
</dbReference>
<reference evidence="3 4" key="1">
    <citation type="submission" date="2023-05" db="EMBL/GenBank/DDBJ databases">
        <title>[ruminococcus] sp. nov., isolated from a pig farm feces dump.</title>
        <authorList>
            <person name="Chang Y.-H."/>
        </authorList>
    </citation>
    <scope>NUCLEOTIDE SEQUENCE [LARGE SCALE GENOMIC DNA]</scope>
    <source>
        <strain evidence="3 4">YH-rum2234</strain>
    </source>
</reference>
<dbReference type="PROSITE" id="PS51257">
    <property type="entry name" value="PROKAR_LIPOPROTEIN"/>
    <property type="match status" value="1"/>
</dbReference>
<comment type="caution">
    <text evidence="3">The sequence shown here is derived from an EMBL/GenBank/DDBJ whole genome shotgun (WGS) entry which is preliminary data.</text>
</comment>
<keyword evidence="4" id="KW-1185">Reference proteome</keyword>
<name>A0AAP4EXU1_9FIRM</name>
<evidence type="ECO:0000313" key="3">
    <source>
        <dbReference type="EMBL" id="MDI9242187.1"/>
    </source>
</evidence>
<evidence type="ECO:0000313" key="4">
    <source>
        <dbReference type="Proteomes" id="UP001300383"/>
    </source>
</evidence>
<accession>A0AAP4EXU1</accession>
<dbReference type="Gene3D" id="3.40.50.11390">
    <property type="match status" value="1"/>
</dbReference>
<evidence type="ECO:0000256" key="1">
    <source>
        <dbReference type="SAM" id="MobiDB-lite"/>
    </source>
</evidence>
<feature type="region of interest" description="Disordered" evidence="1">
    <location>
        <begin position="24"/>
        <end position="53"/>
    </location>
</feature>
<dbReference type="EMBL" id="JASGBQ010000009">
    <property type="protein sequence ID" value="MDI9242187.1"/>
    <property type="molecule type" value="Genomic_DNA"/>
</dbReference>
<evidence type="ECO:0000256" key="2">
    <source>
        <dbReference type="SAM" id="SignalP"/>
    </source>
</evidence>
<dbReference type="SUPFAM" id="SSF53822">
    <property type="entry name" value="Periplasmic binding protein-like I"/>
    <property type="match status" value="1"/>
</dbReference>
<keyword evidence="2" id="KW-0732">Signal</keyword>
<dbReference type="InterPro" id="IPR024258">
    <property type="entry name" value="DUF3798"/>
</dbReference>
<dbReference type="RefSeq" id="WP_283230637.1">
    <property type="nucleotide sequence ID" value="NZ_JASGBQ010000009.1"/>
</dbReference>
<organism evidence="3 4">
    <name type="scientific">Fusibacillus kribbianus</name>
    <dbReference type="NCBI Taxonomy" id="3044208"/>
    <lineage>
        <taxon>Bacteria</taxon>
        <taxon>Bacillati</taxon>
        <taxon>Bacillota</taxon>
        <taxon>Clostridia</taxon>
        <taxon>Lachnospirales</taxon>
        <taxon>Lachnospiraceae</taxon>
        <taxon>Fusibacillus</taxon>
    </lineage>
</organism>
<protein>
    <submittedName>
        <fullName evidence="3">DUF3798 domain-containing protein</fullName>
    </submittedName>
</protein>
<dbReference type="Pfam" id="PF12683">
    <property type="entry name" value="DUF3798"/>
    <property type="match status" value="1"/>
</dbReference>
<proteinExistence type="predicted"/>
<feature type="signal peptide" evidence="2">
    <location>
        <begin position="1"/>
        <end position="21"/>
    </location>
</feature>